<keyword evidence="2" id="KW-1133">Transmembrane helix</keyword>
<proteinExistence type="predicted"/>
<dbReference type="Proteomes" id="UP000732399">
    <property type="component" value="Unassembled WGS sequence"/>
</dbReference>
<keyword evidence="2" id="KW-0472">Membrane</keyword>
<evidence type="ECO:0000313" key="4">
    <source>
        <dbReference type="Proteomes" id="UP000732399"/>
    </source>
</evidence>
<evidence type="ECO:0000256" key="2">
    <source>
        <dbReference type="SAM" id="Phobius"/>
    </source>
</evidence>
<sequence length="66" mass="6949">MLATDSMSIFPVAGDAGPWSGSSWTGGQPSWHGRGPDGPAHRIVPVYWAGAATFGIVAWTILLRLI</sequence>
<evidence type="ECO:0000256" key="1">
    <source>
        <dbReference type="SAM" id="MobiDB-lite"/>
    </source>
</evidence>
<name>A0ABX1CLV5_9SPHN</name>
<evidence type="ECO:0000313" key="3">
    <source>
        <dbReference type="EMBL" id="NJR77703.1"/>
    </source>
</evidence>
<organism evidence="3 4">
    <name type="scientific">Sphingomonas corticis</name>
    <dbReference type="NCBI Taxonomy" id="2722791"/>
    <lineage>
        <taxon>Bacteria</taxon>
        <taxon>Pseudomonadati</taxon>
        <taxon>Pseudomonadota</taxon>
        <taxon>Alphaproteobacteria</taxon>
        <taxon>Sphingomonadales</taxon>
        <taxon>Sphingomonadaceae</taxon>
        <taxon>Sphingomonas</taxon>
    </lineage>
</organism>
<feature type="region of interest" description="Disordered" evidence="1">
    <location>
        <begin position="14"/>
        <end position="36"/>
    </location>
</feature>
<protein>
    <submittedName>
        <fullName evidence="3">Uncharacterized protein</fullName>
    </submittedName>
</protein>
<reference evidence="3 4" key="1">
    <citation type="submission" date="2020-03" db="EMBL/GenBank/DDBJ databases">
        <authorList>
            <person name="Wang L."/>
            <person name="He N."/>
            <person name="Li Y."/>
            <person name="Fang Y."/>
            <person name="Zhang F."/>
        </authorList>
    </citation>
    <scope>NUCLEOTIDE SEQUENCE [LARGE SCALE GENOMIC DNA]</scope>
    <source>
        <strain evidence="3 4">36D10-4-7</strain>
    </source>
</reference>
<dbReference type="RefSeq" id="WP_168133236.1">
    <property type="nucleotide sequence ID" value="NZ_JAAVJH010000002.1"/>
</dbReference>
<dbReference type="EMBL" id="JAAVJH010000002">
    <property type="protein sequence ID" value="NJR77703.1"/>
    <property type="molecule type" value="Genomic_DNA"/>
</dbReference>
<feature type="transmembrane region" description="Helical" evidence="2">
    <location>
        <begin position="46"/>
        <end position="65"/>
    </location>
</feature>
<keyword evidence="2" id="KW-0812">Transmembrane</keyword>
<accession>A0ABX1CLV5</accession>
<keyword evidence="4" id="KW-1185">Reference proteome</keyword>
<gene>
    <name evidence="3" type="ORF">HBH26_03610</name>
</gene>
<comment type="caution">
    <text evidence="3">The sequence shown here is derived from an EMBL/GenBank/DDBJ whole genome shotgun (WGS) entry which is preliminary data.</text>
</comment>